<feature type="domain" description="Siphovirus-type tail component C-terminal" evidence="1">
    <location>
        <begin position="128"/>
        <end position="198"/>
    </location>
</feature>
<dbReference type="Pfam" id="PF22768">
    <property type="entry name" value="SPP1_Dit"/>
    <property type="match status" value="1"/>
</dbReference>
<dbReference type="KEGG" id="cace:CACET_c31670"/>
<dbReference type="STRING" id="84022.CACET_c31670"/>
<protein>
    <submittedName>
        <fullName evidence="2">Phage tail protein</fullName>
    </submittedName>
</protein>
<evidence type="ECO:0000259" key="1">
    <source>
        <dbReference type="Pfam" id="PF22768"/>
    </source>
</evidence>
<dbReference type="InterPro" id="IPR054738">
    <property type="entry name" value="Siphovirus-type_tail_C"/>
</dbReference>
<dbReference type="EMBL" id="CP009687">
    <property type="protein sequence ID" value="AKL96611.1"/>
    <property type="molecule type" value="Genomic_DNA"/>
</dbReference>
<dbReference type="OrthoDB" id="3078561at2"/>
<dbReference type="AlphaFoldDB" id="A0A0D8IA27"/>
<accession>A0A0D8IA27</accession>
<name>A0A0D8IA27_9CLOT</name>
<proteinExistence type="predicted"/>
<dbReference type="PATRIC" id="fig|84022.5.peg.1351"/>
<sequence>MLVAFNRVGFNQPFEQDFVRLQANISMGNTELYSYKENALVSAFNGTFFNNGAIEEELTVLKLSVEVSMKVDMEASTEVTFMFTHRLEAAMESSMEVDSKLRRIIRLGSDMTTNLEFQSNLRKFAIVQVEFQGSFAAGDKLVINTDTLQATINGQNALHLIEGDIDLFYLKPGQNQIRYTDTSGNRNIRLTIEYRDRWL</sequence>
<dbReference type="Proteomes" id="UP000035704">
    <property type="component" value="Chromosome"/>
</dbReference>
<gene>
    <name evidence="2" type="ORF">CACET_c31670</name>
</gene>
<reference evidence="2 3" key="1">
    <citation type="submission" date="2014-10" db="EMBL/GenBank/DDBJ databases">
        <title>Genome sequence of Clostridium aceticum DSM 1496.</title>
        <authorList>
            <person name="Poehlein A."/>
            <person name="Schiel-Bengelsdorf B."/>
            <person name="Gottschalk G."/>
            <person name="Duerre P."/>
            <person name="Daniel R."/>
        </authorList>
    </citation>
    <scope>NUCLEOTIDE SEQUENCE [LARGE SCALE GENOMIC DNA]</scope>
    <source>
        <strain evidence="2 3">DSM 1496</strain>
    </source>
</reference>
<evidence type="ECO:0000313" key="3">
    <source>
        <dbReference type="Proteomes" id="UP000035704"/>
    </source>
</evidence>
<dbReference type="Gene3D" id="2.60.120.860">
    <property type="match status" value="1"/>
</dbReference>
<dbReference type="RefSeq" id="WP_044825856.1">
    <property type="nucleotide sequence ID" value="NZ_CP009687.1"/>
</dbReference>
<evidence type="ECO:0000313" key="2">
    <source>
        <dbReference type="EMBL" id="AKL96611.1"/>
    </source>
</evidence>
<keyword evidence="3" id="KW-1185">Reference proteome</keyword>
<organism evidence="2 3">
    <name type="scientific">Clostridium aceticum</name>
    <dbReference type="NCBI Taxonomy" id="84022"/>
    <lineage>
        <taxon>Bacteria</taxon>
        <taxon>Bacillati</taxon>
        <taxon>Bacillota</taxon>
        <taxon>Clostridia</taxon>
        <taxon>Eubacteriales</taxon>
        <taxon>Clostridiaceae</taxon>
        <taxon>Clostridium</taxon>
    </lineage>
</organism>